<organism evidence="1">
    <name type="scientific">Darwinula stevensoni</name>
    <dbReference type="NCBI Taxonomy" id="69355"/>
    <lineage>
        <taxon>Eukaryota</taxon>
        <taxon>Metazoa</taxon>
        <taxon>Ecdysozoa</taxon>
        <taxon>Arthropoda</taxon>
        <taxon>Crustacea</taxon>
        <taxon>Oligostraca</taxon>
        <taxon>Ostracoda</taxon>
        <taxon>Podocopa</taxon>
        <taxon>Podocopida</taxon>
        <taxon>Darwinulocopina</taxon>
        <taxon>Darwinuloidea</taxon>
        <taxon>Darwinulidae</taxon>
        <taxon>Darwinula</taxon>
    </lineage>
</organism>
<evidence type="ECO:0000313" key="2">
    <source>
        <dbReference type="Proteomes" id="UP000677054"/>
    </source>
</evidence>
<feature type="non-terminal residue" evidence="1">
    <location>
        <position position="1"/>
    </location>
</feature>
<name>A0A7R9A1J8_9CRUS</name>
<keyword evidence="2" id="KW-1185">Reference proteome</keyword>
<dbReference type="EMBL" id="CAJPEV010000596">
    <property type="protein sequence ID" value="CAG0886789.1"/>
    <property type="molecule type" value="Genomic_DNA"/>
</dbReference>
<proteinExistence type="predicted"/>
<evidence type="ECO:0000313" key="1">
    <source>
        <dbReference type="EMBL" id="CAD7244258.1"/>
    </source>
</evidence>
<dbReference type="AlphaFoldDB" id="A0A7R9A1J8"/>
<accession>A0A7R9A1J8</accession>
<sequence>MSSETMIKWKDAILRGPSQCISSPRKAIEIHENRFQSARPIRCVSPKDKEPLNSLHPLVEDAGLSMAGSLTASQASLHTFHHKTPFLDPMGRTVSLMSGLHCCWKYDRHLFQIDKWACGKWGGDARLSCFVVDDLTEVLTGLPREVRHIQYIWPVVWVERRRTLPCEGHHSGEMIHTHFKWFKWLVQMSVVLDSHKKNVGHPKRPRHEWTIKLGPHEPNVLDVNMDLSCRAFRLWIHNSGLVFTFLVPVQ</sequence>
<dbReference type="EMBL" id="LR900113">
    <property type="protein sequence ID" value="CAD7244258.1"/>
    <property type="molecule type" value="Genomic_DNA"/>
</dbReference>
<gene>
    <name evidence="1" type="ORF">DSTB1V02_LOCUS4158</name>
</gene>
<dbReference type="Proteomes" id="UP000677054">
    <property type="component" value="Unassembled WGS sequence"/>
</dbReference>
<protein>
    <submittedName>
        <fullName evidence="1">Uncharacterized protein</fullName>
    </submittedName>
</protein>
<reference evidence="1" key="1">
    <citation type="submission" date="2020-11" db="EMBL/GenBank/DDBJ databases">
        <authorList>
            <person name="Tran Van P."/>
        </authorList>
    </citation>
    <scope>NUCLEOTIDE SEQUENCE</scope>
</reference>